<name>A0AAN8WSG0_HALRR</name>
<reference evidence="2 3" key="1">
    <citation type="submission" date="2023-11" db="EMBL/GenBank/DDBJ databases">
        <title>Halocaridina rubra genome assembly.</title>
        <authorList>
            <person name="Smith C."/>
        </authorList>
    </citation>
    <scope>NUCLEOTIDE SEQUENCE [LARGE SCALE GENOMIC DNA]</scope>
    <source>
        <strain evidence="2">EP-1</strain>
        <tissue evidence="2">Whole</tissue>
    </source>
</reference>
<keyword evidence="3" id="KW-1185">Reference proteome</keyword>
<evidence type="ECO:0000256" key="1">
    <source>
        <dbReference type="SAM" id="Phobius"/>
    </source>
</evidence>
<evidence type="ECO:0000313" key="2">
    <source>
        <dbReference type="EMBL" id="KAK7071445.1"/>
    </source>
</evidence>
<comment type="caution">
    <text evidence="2">The sequence shown here is derived from an EMBL/GenBank/DDBJ whole genome shotgun (WGS) entry which is preliminary data.</text>
</comment>
<keyword evidence="1" id="KW-0812">Transmembrane</keyword>
<dbReference type="Proteomes" id="UP001381693">
    <property type="component" value="Unassembled WGS sequence"/>
</dbReference>
<dbReference type="AlphaFoldDB" id="A0AAN8WSG0"/>
<evidence type="ECO:0000313" key="3">
    <source>
        <dbReference type="Proteomes" id="UP001381693"/>
    </source>
</evidence>
<feature type="transmembrane region" description="Helical" evidence="1">
    <location>
        <begin position="217"/>
        <end position="240"/>
    </location>
</feature>
<feature type="non-terminal residue" evidence="2">
    <location>
        <position position="242"/>
    </location>
</feature>
<keyword evidence="1" id="KW-1133">Transmembrane helix</keyword>
<proteinExistence type="predicted"/>
<sequence>MESLKSLFYSEEVSASRGQAVGFLALARNEPGASRHTVPSEQTSGELKMCSYAVAGEGIAITHFQDPFLNARLQESLFSVFRGKVALADNAVPSQNQGALSIRTSKENSLSVTTDKITDVMRYPDQRTLPCLEHIRERLNMEVNTSQYRSVVRGPARLPFPSCSLNSLQESGRKRNVSLTRSLVERRDVTSPQLRSVHNEKLPCDRPFRASLHHGSWSISFAIMFFLVILPQTLALPAVIRI</sequence>
<gene>
    <name evidence="2" type="ORF">SK128_022291</name>
</gene>
<accession>A0AAN8WSG0</accession>
<organism evidence="2 3">
    <name type="scientific">Halocaridina rubra</name>
    <name type="common">Hawaiian red shrimp</name>
    <dbReference type="NCBI Taxonomy" id="373956"/>
    <lineage>
        <taxon>Eukaryota</taxon>
        <taxon>Metazoa</taxon>
        <taxon>Ecdysozoa</taxon>
        <taxon>Arthropoda</taxon>
        <taxon>Crustacea</taxon>
        <taxon>Multicrustacea</taxon>
        <taxon>Malacostraca</taxon>
        <taxon>Eumalacostraca</taxon>
        <taxon>Eucarida</taxon>
        <taxon>Decapoda</taxon>
        <taxon>Pleocyemata</taxon>
        <taxon>Caridea</taxon>
        <taxon>Atyoidea</taxon>
        <taxon>Atyidae</taxon>
        <taxon>Halocaridina</taxon>
    </lineage>
</organism>
<protein>
    <submittedName>
        <fullName evidence="2">Uncharacterized protein</fullName>
    </submittedName>
</protein>
<keyword evidence="1" id="KW-0472">Membrane</keyword>
<dbReference type="EMBL" id="JAXCGZ010014535">
    <property type="protein sequence ID" value="KAK7071445.1"/>
    <property type="molecule type" value="Genomic_DNA"/>
</dbReference>